<evidence type="ECO:0000256" key="3">
    <source>
        <dbReference type="ARBA" id="ARBA00023125"/>
    </source>
</evidence>
<evidence type="ECO:0000256" key="6">
    <source>
        <dbReference type="SAM" id="MobiDB-lite"/>
    </source>
</evidence>
<proteinExistence type="inferred from homology"/>
<feature type="region of interest" description="Disordered" evidence="6">
    <location>
        <begin position="86"/>
        <end position="116"/>
    </location>
</feature>
<feature type="compositionally biased region" description="Basic residues" evidence="6">
    <location>
        <begin position="91"/>
        <end position="105"/>
    </location>
</feature>
<evidence type="ECO:0000256" key="2">
    <source>
        <dbReference type="ARBA" id="ARBA00008774"/>
    </source>
</evidence>
<dbReference type="InterPro" id="IPR036910">
    <property type="entry name" value="HMG_box_dom_sf"/>
</dbReference>
<comment type="caution">
    <text evidence="8">The sequence shown here is derived from an EMBL/GenBank/DDBJ whole genome shotgun (WGS) entry which is preliminary data.</text>
</comment>
<dbReference type="SMART" id="SM00398">
    <property type="entry name" value="HMG"/>
    <property type="match status" value="1"/>
</dbReference>
<dbReference type="EMBL" id="JAYMYR010000008">
    <property type="protein sequence ID" value="KAK7346280.1"/>
    <property type="molecule type" value="Genomic_DNA"/>
</dbReference>
<keyword evidence="9" id="KW-1185">Reference proteome</keyword>
<feature type="compositionally biased region" description="Basic and acidic residues" evidence="6">
    <location>
        <begin position="152"/>
        <end position="176"/>
    </location>
</feature>
<reference evidence="8 9" key="1">
    <citation type="submission" date="2024-01" db="EMBL/GenBank/DDBJ databases">
        <title>The genomes of 5 underutilized Papilionoideae crops provide insights into root nodulation and disease resistanc.</title>
        <authorList>
            <person name="Jiang F."/>
        </authorList>
    </citation>
    <scope>NUCLEOTIDE SEQUENCE [LARGE SCALE GENOMIC DNA]</scope>
    <source>
        <strain evidence="8">JINMINGXINNONG_FW02</strain>
        <tissue evidence="8">Leaves</tissue>
    </source>
</reference>
<keyword evidence="4 5" id="KW-0539">Nucleus</keyword>
<dbReference type="GO" id="GO:0005634">
    <property type="term" value="C:nucleus"/>
    <property type="evidence" value="ECO:0007669"/>
    <property type="project" value="UniProtKB-SubCell"/>
</dbReference>
<dbReference type="Pfam" id="PF00505">
    <property type="entry name" value="HMG_box"/>
    <property type="match status" value="1"/>
</dbReference>
<sequence>MKLKISHPKLHVARYSHSRGILRKHIDLKALVTAYDFAAHGSLTTTRTLTFPFLSLKPLCSSLTLSRVFLSSSTFAMPKVKADTVASDNRLKRKGAGAGRKQSKKAAKDPNKPKRPPSAFFVFMSEFREQFKKEHPTNKSVAVVGKAGGDKWKSLSDAEKAPFIARAEKKKEEYEKSISAYNKKLEGKHSEEEESDKSKSEVNDEEEDEEDEEDDE</sequence>
<dbReference type="GO" id="GO:0003677">
    <property type="term" value="F:DNA binding"/>
    <property type="evidence" value="ECO:0007669"/>
    <property type="project" value="UniProtKB-UniRule"/>
</dbReference>
<feature type="DNA-binding region" description="HMG box" evidence="5">
    <location>
        <begin position="113"/>
        <end position="182"/>
    </location>
</feature>
<comment type="similarity">
    <text evidence="2">Belongs to the HMGB family.</text>
</comment>
<comment type="subcellular location">
    <subcellularLocation>
        <location evidence="1">Nucleus</location>
    </subcellularLocation>
</comment>
<dbReference type="AlphaFoldDB" id="A0AAN9QQB9"/>
<evidence type="ECO:0000256" key="1">
    <source>
        <dbReference type="ARBA" id="ARBA00004123"/>
    </source>
</evidence>
<keyword evidence="3 5" id="KW-0238">DNA-binding</keyword>
<dbReference type="PANTHER" id="PTHR46261">
    <property type="entry name" value="HIGH MOBILITY GROUP B PROTEIN 4-RELATED"/>
    <property type="match status" value="1"/>
</dbReference>
<evidence type="ECO:0000313" key="8">
    <source>
        <dbReference type="EMBL" id="KAK7346280.1"/>
    </source>
</evidence>
<dbReference type="InterPro" id="IPR009071">
    <property type="entry name" value="HMG_box_dom"/>
</dbReference>
<feature type="domain" description="HMG box" evidence="7">
    <location>
        <begin position="113"/>
        <end position="182"/>
    </location>
</feature>
<accession>A0AAN9QQB9</accession>
<dbReference type="Gene3D" id="1.10.30.10">
    <property type="entry name" value="High mobility group box domain"/>
    <property type="match status" value="1"/>
</dbReference>
<dbReference type="GO" id="GO:0003682">
    <property type="term" value="F:chromatin binding"/>
    <property type="evidence" value="ECO:0007669"/>
    <property type="project" value="UniProtKB-ARBA"/>
</dbReference>
<evidence type="ECO:0000259" key="7">
    <source>
        <dbReference type="PROSITE" id="PS50118"/>
    </source>
</evidence>
<name>A0AAN9QQB9_PHACN</name>
<gene>
    <name evidence="8" type="ORF">VNO80_20796</name>
</gene>
<dbReference type="GO" id="GO:0030527">
    <property type="term" value="F:structural constituent of chromatin"/>
    <property type="evidence" value="ECO:0007669"/>
    <property type="project" value="UniProtKB-ARBA"/>
</dbReference>
<evidence type="ECO:0000313" key="9">
    <source>
        <dbReference type="Proteomes" id="UP001374584"/>
    </source>
</evidence>
<protein>
    <recommendedName>
        <fullName evidence="7">HMG box domain-containing protein</fullName>
    </recommendedName>
</protein>
<dbReference type="PANTHER" id="PTHR46261:SF35">
    <property type="entry name" value="HIGH MOBILITY GROUP B PROTEIN 4-RELATED"/>
    <property type="match status" value="1"/>
</dbReference>
<dbReference type="CDD" id="cd22005">
    <property type="entry name" value="HMG-box_AtHMGB1-like"/>
    <property type="match status" value="1"/>
</dbReference>
<evidence type="ECO:0000256" key="5">
    <source>
        <dbReference type="PROSITE-ProRule" id="PRU00267"/>
    </source>
</evidence>
<dbReference type="GO" id="GO:0000785">
    <property type="term" value="C:chromatin"/>
    <property type="evidence" value="ECO:0007669"/>
    <property type="project" value="UniProtKB-ARBA"/>
</dbReference>
<dbReference type="PROSITE" id="PS50118">
    <property type="entry name" value="HMG_BOX_2"/>
    <property type="match status" value="1"/>
</dbReference>
<dbReference type="SUPFAM" id="SSF47095">
    <property type="entry name" value="HMG-box"/>
    <property type="match status" value="1"/>
</dbReference>
<dbReference type="Proteomes" id="UP001374584">
    <property type="component" value="Unassembled WGS sequence"/>
</dbReference>
<feature type="compositionally biased region" description="Basic and acidic residues" evidence="6">
    <location>
        <begin position="183"/>
        <end position="202"/>
    </location>
</feature>
<dbReference type="GO" id="GO:0006325">
    <property type="term" value="P:chromatin organization"/>
    <property type="evidence" value="ECO:0007669"/>
    <property type="project" value="UniProtKB-ARBA"/>
</dbReference>
<feature type="region of interest" description="Disordered" evidence="6">
    <location>
        <begin position="152"/>
        <end position="216"/>
    </location>
</feature>
<organism evidence="8 9">
    <name type="scientific">Phaseolus coccineus</name>
    <name type="common">Scarlet runner bean</name>
    <name type="synonym">Phaseolus multiflorus</name>
    <dbReference type="NCBI Taxonomy" id="3886"/>
    <lineage>
        <taxon>Eukaryota</taxon>
        <taxon>Viridiplantae</taxon>
        <taxon>Streptophyta</taxon>
        <taxon>Embryophyta</taxon>
        <taxon>Tracheophyta</taxon>
        <taxon>Spermatophyta</taxon>
        <taxon>Magnoliopsida</taxon>
        <taxon>eudicotyledons</taxon>
        <taxon>Gunneridae</taxon>
        <taxon>Pentapetalae</taxon>
        <taxon>rosids</taxon>
        <taxon>fabids</taxon>
        <taxon>Fabales</taxon>
        <taxon>Fabaceae</taxon>
        <taxon>Papilionoideae</taxon>
        <taxon>50 kb inversion clade</taxon>
        <taxon>NPAAA clade</taxon>
        <taxon>indigoferoid/millettioid clade</taxon>
        <taxon>Phaseoleae</taxon>
        <taxon>Phaseolus</taxon>
    </lineage>
</organism>
<feature type="compositionally biased region" description="Acidic residues" evidence="6">
    <location>
        <begin position="203"/>
        <end position="216"/>
    </location>
</feature>
<dbReference type="InterPro" id="IPR031061">
    <property type="entry name" value="HMGB_plant"/>
</dbReference>
<evidence type="ECO:0000256" key="4">
    <source>
        <dbReference type="ARBA" id="ARBA00023242"/>
    </source>
</evidence>